<proteinExistence type="predicted"/>
<gene>
    <name evidence="3" type="ORF">SK128_004064</name>
</gene>
<evidence type="ECO:0000256" key="2">
    <source>
        <dbReference type="SAM" id="Phobius"/>
    </source>
</evidence>
<keyword evidence="4" id="KW-1185">Reference proteome</keyword>
<dbReference type="EMBL" id="JAXCGZ010023077">
    <property type="protein sequence ID" value="KAK7017545.1"/>
    <property type="molecule type" value="Genomic_DNA"/>
</dbReference>
<keyword evidence="2" id="KW-0472">Membrane</keyword>
<dbReference type="AlphaFoldDB" id="A0AAN8WIZ5"/>
<evidence type="ECO:0000313" key="3">
    <source>
        <dbReference type="EMBL" id="KAK7017545.1"/>
    </source>
</evidence>
<feature type="compositionally biased region" description="Basic and acidic residues" evidence="1">
    <location>
        <begin position="130"/>
        <end position="139"/>
    </location>
</feature>
<reference evidence="3 4" key="1">
    <citation type="submission" date="2023-11" db="EMBL/GenBank/DDBJ databases">
        <title>Halocaridina rubra genome assembly.</title>
        <authorList>
            <person name="Smith C."/>
        </authorList>
    </citation>
    <scope>NUCLEOTIDE SEQUENCE [LARGE SCALE GENOMIC DNA]</scope>
    <source>
        <strain evidence="3">EP-1</strain>
        <tissue evidence="3">Whole</tissue>
    </source>
</reference>
<keyword evidence="2" id="KW-1133">Transmembrane helix</keyword>
<dbReference type="Proteomes" id="UP001381693">
    <property type="component" value="Unassembled WGS sequence"/>
</dbReference>
<name>A0AAN8WIZ5_HALRR</name>
<keyword evidence="2" id="KW-0812">Transmembrane</keyword>
<feature type="region of interest" description="Disordered" evidence="1">
    <location>
        <begin position="130"/>
        <end position="157"/>
    </location>
</feature>
<sequence>MAGKGDLHLICVPDEEKKTLMARNEDVHLVCDPEEERKSLKNTEYNPWQENIIFVIFVILMVLLSAFCMSVFQPRPLDLLENIYRLSLGHSERDSAPKSAPKPEKPSIIYGENPKVVYVDSKDIISRETNEVIQDDPRKSNPHQENTNGNAPSRLPLSLRVGEKPKEDPIDEHIEVKVRVDNEIEDSLDYADEVEGLKGHLSGPMPHPDSVAFILPLRDHVGNLGVRFGKQLKEILEASRRDYEVRQHIGNSTANNSLSHGRDLPSILGHTSRVPPSDVLLRDSKGDFEIARQLTLHFYEIHGTTRFFGYLTDEEAMSAALWARVRAPGARFVTPTAISTYLDSAANVIRVQPSSKLLAAALADLLKTADIMRPLVVARASLHTDSFIALLRPLGIKPSQVIHYYETTKFENFVEKIRSRVMAVRQPVLLLGDAESWKIINIADSYFSCLWICPFPSQFHDHIRTTQSELLYFVYRAYDDQAEYYLKNNPILDPNESIIQASLALLNGQKRSWRGTYVVVASVSPKSLKSRTKILGGSDLIPLLQYDVTRKGIVRRIYYELQVNEELLRPLTSSNQCHVVIRYLQELTGKVMTAEVPVNMMLPTLLVPAGRGAQVHLDCPRHHVDLRCSSARDTWSSVNCKGHLKGIHHYQSYCANGVGVTFAATRGCMASKGLVCKNGQTLGCRLSGLCSSVSYSTLMYNCDGIPIVDI</sequence>
<evidence type="ECO:0000256" key="1">
    <source>
        <dbReference type="SAM" id="MobiDB-lite"/>
    </source>
</evidence>
<feature type="transmembrane region" description="Helical" evidence="2">
    <location>
        <begin position="52"/>
        <end position="72"/>
    </location>
</feature>
<accession>A0AAN8WIZ5</accession>
<protein>
    <submittedName>
        <fullName evidence="3">Uncharacterized protein</fullName>
    </submittedName>
</protein>
<evidence type="ECO:0000313" key="4">
    <source>
        <dbReference type="Proteomes" id="UP001381693"/>
    </source>
</evidence>
<comment type="caution">
    <text evidence="3">The sequence shown here is derived from an EMBL/GenBank/DDBJ whole genome shotgun (WGS) entry which is preliminary data.</text>
</comment>
<organism evidence="3 4">
    <name type="scientific">Halocaridina rubra</name>
    <name type="common">Hawaiian red shrimp</name>
    <dbReference type="NCBI Taxonomy" id="373956"/>
    <lineage>
        <taxon>Eukaryota</taxon>
        <taxon>Metazoa</taxon>
        <taxon>Ecdysozoa</taxon>
        <taxon>Arthropoda</taxon>
        <taxon>Crustacea</taxon>
        <taxon>Multicrustacea</taxon>
        <taxon>Malacostraca</taxon>
        <taxon>Eumalacostraca</taxon>
        <taxon>Eucarida</taxon>
        <taxon>Decapoda</taxon>
        <taxon>Pleocyemata</taxon>
        <taxon>Caridea</taxon>
        <taxon>Atyoidea</taxon>
        <taxon>Atyidae</taxon>
        <taxon>Halocaridina</taxon>
    </lineage>
</organism>